<feature type="transmembrane region" description="Helical" evidence="6">
    <location>
        <begin position="143"/>
        <end position="176"/>
    </location>
</feature>
<comment type="caution">
    <text evidence="7">The sequence shown here is derived from an EMBL/GenBank/DDBJ whole genome shotgun (WGS) entry which is preliminary data.</text>
</comment>
<feature type="transmembrane region" description="Helical" evidence="6">
    <location>
        <begin position="182"/>
        <end position="201"/>
    </location>
</feature>
<dbReference type="GO" id="GO:0005886">
    <property type="term" value="C:plasma membrane"/>
    <property type="evidence" value="ECO:0007669"/>
    <property type="project" value="UniProtKB-SubCell"/>
</dbReference>
<dbReference type="AlphaFoldDB" id="A0A9J6NVX6"/>
<dbReference type="PANTHER" id="PTHR43701:SF5">
    <property type="entry name" value="MEMBRANE TRANSPORTER PROTEIN-RELATED"/>
    <property type="match status" value="1"/>
</dbReference>
<evidence type="ECO:0000256" key="2">
    <source>
        <dbReference type="ARBA" id="ARBA00009142"/>
    </source>
</evidence>
<feature type="transmembrane region" description="Helical" evidence="6">
    <location>
        <begin position="43"/>
        <end position="65"/>
    </location>
</feature>
<reference evidence="7" key="2">
    <citation type="submission" date="2021-04" db="EMBL/GenBank/DDBJ databases">
        <authorList>
            <person name="Dong X."/>
        </authorList>
    </citation>
    <scope>NUCLEOTIDE SEQUENCE</scope>
    <source>
        <strain evidence="7">ZWT</strain>
    </source>
</reference>
<dbReference type="EMBL" id="JAGSOJ010000001">
    <property type="protein sequence ID" value="MCM1988204.1"/>
    <property type="molecule type" value="Genomic_DNA"/>
</dbReference>
<dbReference type="RefSeq" id="WP_250857063.1">
    <property type="nucleotide sequence ID" value="NZ_JAGSOJ010000001.1"/>
</dbReference>
<comment type="subcellular location">
    <subcellularLocation>
        <location evidence="6">Cell membrane</location>
        <topology evidence="6">Multi-pass membrane protein</topology>
    </subcellularLocation>
    <subcellularLocation>
        <location evidence="1">Membrane</location>
        <topology evidence="1">Multi-pass membrane protein</topology>
    </subcellularLocation>
</comment>
<protein>
    <recommendedName>
        <fullName evidence="6">Probable membrane transporter protein</fullName>
    </recommendedName>
</protein>
<evidence type="ECO:0000313" key="8">
    <source>
        <dbReference type="Proteomes" id="UP001056429"/>
    </source>
</evidence>
<evidence type="ECO:0000256" key="5">
    <source>
        <dbReference type="ARBA" id="ARBA00023136"/>
    </source>
</evidence>
<keyword evidence="6" id="KW-1003">Cell membrane</keyword>
<accession>A0A9J6NVX6</accession>
<dbReference type="Proteomes" id="UP001056429">
    <property type="component" value="Unassembled WGS sequence"/>
</dbReference>
<feature type="transmembrane region" description="Helical" evidence="6">
    <location>
        <begin position="242"/>
        <end position="260"/>
    </location>
</feature>
<dbReference type="PANTHER" id="PTHR43701">
    <property type="entry name" value="MEMBRANE TRANSPORTER PROTEIN MJ0441-RELATED"/>
    <property type="match status" value="1"/>
</dbReference>
<gene>
    <name evidence="7" type="ORF">KDK92_00515</name>
</gene>
<dbReference type="InterPro" id="IPR051598">
    <property type="entry name" value="TSUP/Inactive_protease-like"/>
</dbReference>
<keyword evidence="3 6" id="KW-0812">Transmembrane</keyword>
<dbReference type="InterPro" id="IPR002781">
    <property type="entry name" value="TM_pro_TauE-like"/>
</dbReference>
<name>A0A9J6NVX6_9CLOT</name>
<feature type="transmembrane region" description="Helical" evidence="6">
    <location>
        <begin position="7"/>
        <end position="31"/>
    </location>
</feature>
<comment type="similarity">
    <text evidence="2 6">Belongs to the 4-toluene sulfonate uptake permease (TSUP) (TC 2.A.102) family.</text>
</comment>
<dbReference type="Pfam" id="PF01925">
    <property type="entry name" value="TauE"/>
    <property type="match status" value="1"/>
</dbReference>
<keyword evidence="5 6" id="KW-0472">Membrane</keyword>
<reference evidence="7" key="1">
    <citation type="journal article" date="2021" name="mSystems">
        <title>Bacteria and Archaea Synergistically Convert Glycine Betaine to Biogenic Methane in the Formosa Cold Seep of the South China Sea.</title>
        <authorList>
            <person name="Li L."/>
            <person name="Zhang W."/>
            <person name="Zhang S."/>
            <person name="Song L."/>
            <person name="Sun Q."/>
            <person name="Zhang H."/>
            <person name="Xiang H."/>
            <person name="Dong X."/>
        </authorList>
    </citation>
    <scope>NUCLEOTIDE SEQUENCE</scope>
    <source>
        <strain evidence="7">ZWT</strain>
    </source>
</reference>
<keyword evidence="8" id="KW-1185">Reference proteome</keyword>
<feature type="transmembrane region" description="Helical" evidence="6">
    <location>
        <begin position="77"/>
        <end position="97"/>
    </location>
</feature>
<proteinExistence type="inferred from homology"/>
<evidence type="ECO:0000256" key="6">
    <source>
        <dbReference type="RuleBase" id="RU363041"/>
    </source>
</evidence>
<keyword evidence="4 6" id="KW-1133">Transmembrane helix</keyword>
<evidence type="ECO:0000256" key="4">
    <source>
        <dbReference type="ARBA" id="ARBA00022989"/>
    </source>
</evidence>
<feature type="transmembrane region" description="Helical" evidence="6">
    <location>
        <begin position="103"/>
        <end position="122"/>
    </location>
</feature>
<evidence type="ECO:0000256" key="1">
    <source>
        <dbReference type="ARBA" id="ARBA00004141"/>
    </source>
</evidence>
<organism evidence="7 8">
    <name type="scientific">Oceanirhabdus seepicola</name>
    <dbReference type="NCBI Taxonomy" id="2828781"/>
    <lineage>
        <taxon>Bacteria</taxon>
        <taxon>Bacillati</taxon>
        <taxon>Bacillota</taxon>
        <taxon>Clostridia</taxon>
        <taxon>Eubacteriales</taxon>
        <taxon>Clostridiaceae</taxon>
        <taxon>Oceanirhabdus</taxon>
    </lineage>
</organism>
<sequence>MSIISIIVILIAGWGAGLVTGLVGASAAVIVTPMLVTFLGYPAYTAIGISLATDVFASSASARTYYKHGNIDIKNGISMAIMAVVGAIIGSLISKYIPDNALGGGSGFVTLIMGIQFIRTPMNVKIKRFKEKFDLAFFDDKKVLASILFGTLIGLICGIVGAGGGIMILFILTFILGYDMKTAVGTSVLIMACTALSGSIGHFIHSGFPIKEIAIASIGGLIGARMASKFANLASEEKLSKIVGIVFIVLGSIMTVQKIIF</sequence>
<evidence type="ECO:0000256" key="3">
    <source>
        <dbReference type="ARBA" id="ARBA00022692"/>
    </source>
</evidence>
<evidence type="ECO:0000313" key="7">
    <source>
        <dbReference type="EMBL" id="MCM1988204.1"/>
    </source>
</evidence>